<evidence type="ECO:0000256" key="4">
    <source>
        <dbReference type="ARBA" id="ARBA00022630"/>
    </source>
</evidence>
<evidence type="ECO:0000313" key="16">
    <source>
        <dbReference type="Proteomes" id="UP001202281"/>
    </source>
</evidence>
<dbReference type="InterPro" id="IPR012999">
    <property type="entry name" value="Pyr_OxRdtase_I_AS"/>
</dbReference>
<feature type="domain" description="FAD/NAD(P)-binding" evidence="14">
    <location>
        <begin position="7"/>
        <end position="319"/>
    </location>
</feature>
<dbReference type="GO" id="GO:0004362">
    <property type="term" value="F:glutathione-disulfide reductase (NADPH) activity"/>
    <property type="evidence" value="ECO:0007669"/>
    <property type="project" value="UniProtKB-EC"/>
</dbReference>
<dbReference type="NCBIfam" id="NF004776">
    <property type="entry name" value="PRK06116.1"/>
    <property type="match status" value="1"/>
</dbReference>
<organism evidence="15 16">
    <name type="scientific">Novosphingobium beihaiensis</name>
    <dbReference type="NCBI Taxonomy" id="2930389"/>
    <lineage>
        <taxon>Bacteria</taxon>
        <taxon>Pseudomonadati</taxon>
        <taxon>Pseudomonadota</taxon>
        <taxon>Alphaproteobacteria</taxon>
        <taxon>Sphingomonadales</taxon>
        <taxon>Sphingomonadaceae</taxon>
        <taxon>Novosphingobium</taxon>
    </lineage>
</organism>
<dbReference type="InterPro" id="IPR001100">
    <property type="entry name" value="Pyr_nuc-diS_OxRdtase"/>
</dbReference>
<protein>
    <recommendedName>
        <fullName evidence="12">Glutathione reductase</fullName>
        <shortName evidence="12">GRase</shortName>
        <ecNumber evidence="12">1.8.1.7</ecNumber>
    </recommendedName>
</protein>
<evidence type="ECO:0000256" key="1">
    <source>
        <dbReference type="ARBA" id="ARBA00001974"/>
    </source>
</evidence>
<keyword evidence="16" id="KW-1185">Reference proteome</keyword>
<dbReference type="PIRSF" id="PIRSF000350">
    <property type="entry name" value="Mercury_reductase_MerA"/>
    <property type="match status" value="1"/>
</dbReference>
<reference evidence="15 16" key="1">
    <citation type="submission" date="2022-04" db="EMBL/GenBank/DDBJ databases">
        <title>Identification of a novel bacterium isolated from mangrove sediments.</title>
        <authorList>
            <person name="Pan X."/>
        </authorList>
    </citation>
    <scope>NUCLEOTIDE SEQUENCE [LARGE SCALE GENOMIC DNA]</scope>
    <source>
        <strain evidence="15 16">B2638</strain>
    </source>
</reference>
<evidence type="ECO:0000259" key="13">
    <source>
        <dbReference type="Pfam" id="PF02852"/>
    </source>
</evidence>
<evidence type="ECO:0000256" key="7">
    <source>
        <dbReference type="ARBA" id="ARBA00023002"/>
    </source>
</evidence>
<dbReference type="EMBL" id="JALHLG010000028">
    <property type="protein sequence ID" value="MCJ2188235.1"/>
    <property type="molecule type" value="Genomic_DNA"/>
</dbReference>
<dbReference type="PRINTS" id="PR00368">
    <property type="entry name" value="FADPNR"/>
</dbReference>
<dbReference type="SUPFAM" id="SSF55424">
    <property type="entry name" value="FAD/NAD-linked reductases, dimerisation (C-terminal) domain"/>
    <property type="match status" value="1"/>
</dbReference>
<keyword evidence="5 11" id="KW-0274">FAD</keyword>
<evidence type="ECO:0000259" key="14">
    <source>
        <dbReference type="Pfam" id="PF07992"/>
    </source>
</evidence>
<keyword evidence="7 11" id="KW-0560">Oxidoreductase</keyword>
<evidence type="ECO:0000256" key="3">
    <source>
        <dbReference type="ARBA" id="ARBA00011738"/>
    </source>
</evidence>
<dbReference type="Pfam" id="PF07992">
    <property type="entry name" value="Pyr_redox_2"/>
    <property type="match status" value="1"/>
</dbReference>
<dbReference type="RefSeq" id="WP_243922702.1">
    <property type="nucleotide sequence ID" value="NZ_JALHLG010000028.1"/>
</dbReference>
<evidence type="ECO:0000256" key="2">
    <source>
        <dbReference type="ARBA" id="ARBA00007532"/>
    </source>
</evidence>
<evidence type="ECO:0000256" key="8">
    <source>
        <dbReference type="ARBA" id="ARBA00023157"/>
    </source>
</evidence>
<dbReference type="InterPro" id="IPR006324">
    <property type="entry name" value="GSHR"/>
</dbReference>
<evidence type="ECO:0000256" key="11">
    <source>
        <dbReference type="RuleBase" id="RU003691"/>
    </source>
</evidence>
<keyword evidence="8" id="KW-1015">Disulfide bond</keyword>
<name>A0ABT0BTC7_9SPHN</name>
<dbReference type="PANTHER" id="PTHR42737:SF2">
    <property type="entry name" value="GLUTATHIONE REDUCTASE"/>
    <property type="match status" value="1"/>
</dbReference>
<dbReference type="Pfam" id="PF02852">
    <property type="entry name" value="Pyr_redox_dim"/>
    <property type="match status" value="1"/>
</dbReference>
<gene>
    <name evidence="15" type="primary">gor</name>
    <name evidence="15" type="ORF">MTR66_15585</name>
</gene>
<evidence type="ECO:0000256" key="9">
    <source>
        <dbReference type="ARBA" id="ARBA00023284"/>
    </source>
</evidence>
<keyword evidence="9 11" id="KW-0676">Redox-active center</keyword>
<comment type="similarity">
    <text evidence="2 11">Belongs to the class-I pyridine nucleotide-disulfide oxidoreductase family.</text>
</comment>
<dbReference type="Proteomes" id="UP001202281">
    <property type="component" value="Unassembled WGS sequence"/>
</dbReference>
<comment type="caution">
    <text evidence="15">The sequence shown here is derived from an EMBL/GenBank/DDBJ whole genome shotgun (WGS) entry which is preliminary data.</text>
</comment>
<dbReference type="EC" id="1.8.1.7" evidence="12"/>
<dbReference type="InterPro" id="IPR046952">
    <property type="entry name" value="GSHR/TRXR-like"/>
</dbReference>
<evidence type="ECO:0000256" key="12">
    <source>
        <dbReference type="RuleBase" id="RU365040"/>
    </source>
</evidence>
<dbReference type="NCBIfam" id="TIGR01424">
    <property type="entry name" value="gluta_reduc_2"/>
    <property type="match status" value="1"/>
</dbReference>
<comment type="cofactor">
    <cofactor evidence="1 12">
        <name>FAD</name>
        <dbReference type="ChEBI" id="CHEBI:57692"/>
    </cofactor>
</comment>
<dbReference type="InterPro" id="IPR023753">
    <property type="entry name" value="FAD/NAD-binding_dom"/>
</dbReference>
<dbReference type="Gene3D" id="3.30.390.30">
    <property type="match status" value="1"/>
</dbReference>
<comment type="function">
    <text evidence="12">Catalyzes the reduction of glutathione disulfide (GSSG) to reduced glutathione (GSH).</text>
</comment>
<dbReference type="InterPro" id="IPR036188">
    <property type="entry name" value="FAD/NAD-bd_sf"/>
</dbReference>
<proteinExistence type="inferred from homology"/>
<keyword evidence="4 11" id="KW-0285">Flavoprotein</keyword>
<feature type="domain" description="Pyridine nucleotide-disulphide oxidoreductase dimerisation" evidence="13">
    <location>
        <begin position="339"/>
        <end position="445"/>
    </location>
</feature>
<dbReference type="InterPro" id="IPR004099">
    <property type="entry name" value="Pyr_nucl-diS_OxRdtase_dimer"/>
</dbReference>
<sequence>MAEYDYDLFTIGAGSGGVRASRVAAAHGARVAVAEEFRVGGTCVIRGCVPKKMLVYGAHFAEDLEDARHFGWDIPEATFDWVKLRDNVLNDVDRLNGLYTQTLTNHEVEIFHERAVITGPHEVTLSSGEKKTAKYILIATGARPLIPSFPGHELGITSNEAFHLDAIPGRALIAGAGYIANEFAGIFNEFGAKVTIINRSDQLLRGYDDSVRDRLLQISITKGIDFRFNAEFESIEQNEDGSLRVSMTNHDPMDVDCVLFATGRVPNIDGLGLEAAGVEVDGKGAIVVDEHSKTSVDHIYAVGDVTNRVQLTPVAIREGQAFADTVFGGKPSTVDYSCIPSAVFSHPPIAAVGMTEGEARGKLGSIKVYTSDFRPMKNVVAHRDERSLYKMICDAETDQVVGLHMIGPESPEIMQAAAIAIKAKLTKADFDATVAVHPTMSEELVLLK</sequence>
<keyword evidence="6 12" id="KW-0521">NADP</keyword>
<dbReference type="PRINTS" id="PR00411">
    <property type="entry name" value="PNDRDTASEI"/>
</dbReference>
<dbReference type="Gene3D" id="3.50.50.60">
    <property type="entry name" value="FAD/NAD(P)-binding domain"/>
    <property type="match status" value="2"/>
</dbReference>
<evidence type="ECO:0000256" key="5">
    <source>
        <dbReference type="ARBA" id="ARBA00022827"/>
    </source>
</evidence>
<dbReference type="InterPro" id="IPR016156">
    <property type="entry name" value="FAD/NAD-linked_Rdtase_dimer_sf"/>
</dbReference>
<comment type="catalytic activity">
    <reaction evidence="10 12">
        <text>2 glutathione + NADP(+) = glutathione disulfide + NADPH + H(+)</text>
        <dbReference type="Rhea" id="RHEA:11740"/>
        <dbReference type="ChEBI" id="CHEBI:15378"/>
        <dbReference type="ChEBI" id="CHEBI:57783"/>
        <dbReference type="ChEBI" id="CHEBI:57925"/>
        <dbReference type="ChEBI" id="CHEBI:58297"/>
        <dbReference type="ChEBI" id="CHEBI:58349"/>
        <dbReference type="EC" id="1.8.1.7"/>
    </reaction>
</comment>
<evidence type="ECO:0000256" key="6">
    <source>
        <dbReference type="ARBA" id="ARBA00022857"/>
    </source>
</evidence>
<evidence type="ECO:0000256" key="10">
    <source>
        <dbReference type="ARBA" id="ARBA00049142"/>
    </source>
</evidence>
<dbReference type="SUPFAM" id="SSF51905">
    <property type="entry name" value="FAD/NAD(P)-binding domain"/>
    <property type="match status" value="1"/>
</dbReference>
<evidence type="ECO:0000313" key="15">
    <source>
        <dbReference type="EMBL" id="MCJ2188235.1"/>
    </source>
</evidence>
<dbReference type="PANTHER" id="PTHR42737">
    <property type="entry name" value="GLUTATHIONE REDUCTASE"/>
    <property type="match status" value="1"/>
</dbReference>
<accession>A0ABT0BTC7</accession>
<dbReference type="PROSITE" id="PS00076">
    <property type="entry name" value="PYRIDINE_REDOX_1"/>
    <property type="match status" value="1"/>
</dbReference>
<comment type="subunit">
    <text evidence="3">Homodimer.</text>
</comment>